<protein>
    <submittedName>
        <fullName evidence="1">GIY-YIG nuclease family protein</fullName>
    </submittedName>
</protein>
<keyword evidence="2" id="KW-1185">Reference proteome</keyword>
<dbReference type="EMBL" id="QYUL01000004">
    <property type="protein sequence ID" value="RJF78230.1"/>
    <property type="molecule type" value="Genomic_DNA"/>
</dbReference>
<dbReference type="Gene3D" id="3.40.1440.10">
    <property type="entry name" value="GIY-YIG endonuclease"/>
    <property type="match status" value="1"/>
</dbReference>
<accession>A0A418VPP4</accession>
<sequence>MKSVDKKAAVAAYKERKSVAGIYAVRCAPSGQLWVGQAPNVDTVQNRLWFSLRTGGDPHRDVQQAWTTHGPDSFTFEALERLADEELPYARQAQLKARLAHWRLALKAGTI</sequence>
<dbReference type="OrthoDB" id="7270972at2"/>
<proteinExistence type="predicted"/>
<dbReference type="AlphaFoldDB" id="A0A418VPP4"/>
<evidence type="ECO:0000313" key="1">
    <source>
        <dbReference type="EMBL" id="RJF78230.1"/>
    </source>
</evidence>
<dbReference type="InterPro" id="IPR035901">
    <property type="entry name" value="GIY-YIG_endonuc_sf"/>
</dbReference>
<gene>
    <name evidence="1" type="ORF">D3877_24250</name>
</gene>
<comment type="caution">
    <text evidence="1">The sequence shown here is derived from an EMBL/GenBank/DDBJ whole genome shotgun (WGS) entry which is preliminary data.</text>
</comment>
<dbReference type="Proteomes" id="UP000283458">
    <property type="component" value="Unassembled WGS sequence"/>
</dbReference>
<evidence type="ECO:0000313" key="2">
    <source>
        <dbReference type="Proteomes" id="UP000283458"/>
    </source>
</evidence>
<dbReference type="SUPFAM" id="SSF82771">
    <property type="entry name" value="GIY-YIG endonuclease"/>
    <property type="match status" value="1"/>
</dbReference>
<reference evidence="1 2" key="1">
    <citation type="submission" date="2018-09" db="EMBL/GenBank/DDBJ databases">
        <authorList>
            <person name="Zhu H."/>
        </authorList>
    </citation>
    <scope>NUCLEOTIDE SEQUENCE [LARGE SCALE GENOMIC DNA]</scope>
    <source>
        <strain evidence="1 2">K2W22B-5</strain>
    </source>
</reference>
<dbReference type="CDD" id="cd10451">
    <property type="entry name" value="GIY-YIG_LuxR_like"/>
    <property type="match status" value="1"/>
</dbReference>
<name>A0A418VPP4_9PROT</name>
<organism evidence="1 2">
    <name type="scientific">Azospirillum cavernae</name>
    <dbReference type="NCBI Taxonomy" id="2320860"/>
    <lineage>
        <taxon>Bacteria</taxon>
        <taxon>Pseudomonadati</taxon>
        <taxon>Pseudomonadota</taxon>
        <taxon>Alphaproteobacteria</taxon>
        <taxon>Rhodospirillales</taxon>
        <taxon>Azospirillaceae</taxon>
        <taxon>Azospirillum</taxon>
    </lineage>
</organism>
<dbReference type="RefSeq" id="WP_119833372.1">
    <property type="nucleotide sequence ID" value="NZ_QYUL01000004.1"/>
</dbReference>